<organism evidence="1 2">
    <name type="scientific">Klebsiella phage JD18</name>
    <dbReference type="NCBI Taxonomy" id="1698360"/>
    <lineage>
        <taxon>Viruses</taxon>
        <taxon>Duplodnaviria</taxon>
        <taxon>Heunggongvirae</taxon>
        <taxon>Uroviricota</taxon>
        <taxon>Caudoviricetes</taxon>
        <taxon>Pantevenvirales</taxon>
        <taxon>Straboviridae</taxon>
        <taxon>Tevenvirinae</taxon>
        <taxon>Jiaodavirus</taxon>
        <taxon>Jiaodavirus jd18</taxon>
    </lineage>
</organism>
<sequence>MAKVNQIMIVVEGIGGFTIDSYMGVWFDNEEGMYWETHASMLNETHYESLYSSFMEMMHEVDESDWFELSLVEFKRIMEQLFQCYRIMKGEL</sequence>
<dbReference type="GeneID" id="26518457"/>
<evidence type="ECO:0000313" key="2">
    <source>
        <dbReference type="Proteomes" id="UP000204179"/>
    </source>
</evidence>
<protein>
    <submittedName>
        <fullName evidence="1">Uncharacterized protein</fullName>
    </submittedName>
</protein>
<dbReference type="EMBL" id="KT239446">
    <property type="protein sequence ID" value="AKY01913.1"/>
    <property type="molecule type" value="Genomic_DNA"/>
</dbReference>
<dbReference type="KEGG" id="vg:26518457"/>
<gene>
    <name evidence="1" type="ORF">JD18_042</name>
</gene>
<accession>A0A0K1Y4J9</accession>
<dbReference type="Pfam" id="PF23830">
    <property type="entry name" value="DUF7200"/>
    <property type="match status" value="1"/>
</dbReference>
<reference evidence="1 2" key="1">
    <citation type="submission" date="2015-07" db="EMBL/GenBank/DDBJ databases">
        <title>Isolation and characterization of JD18-a novel lytic bacteriophage for Klebsiella pneumoniae.</title>
        <authorList>
            <person name="Fan J."/>
            <person name="Zhang X."/>
            <person name="Guo X."/>
            <person name="He P."/>
            <person name="Zhang Y."/>
        </authorList>
    </citation>
    <scope>NUCLEOTIDE SEQUENCE [LARGE SCALE GENOMIC DNA]</scope>
</reference>
<dbReference type="RefSeq" id="YP_009190623.1">
    <property type="nucleotide sequence ID" value="NC_028686.1"/>
</dbReference>
<evidence type="ECO:0000313" key="1">
    <source>
        <dbReference type="EMBL" id="AKY01913.1"/>
    </source>
</evidence>
<dbReference type="Proteomes" id="UP000204179">
    <property type="component" value="Segment"/>
</dbReference>
<dbReference type="InterPro" id="IPR055624">
    <property type="entry name" value="DUF7200"/>
</dbReference>
<keyword evidence="2" id="KW-1185">Reference proteome</keyword>
<name>A0A0K1Y4J9_9CAUD</name>
<proteinExistence type="predicted"/>